<dbReference type="Gene3D" id="3.20.20.70">
    <property type="entry name" value="Aldolase class I"/>
    <property type="match status" value="1"/>
</dbReference>
<dbReference type="InterPro" id="IPR006190">
    <property type="entry name" value="SAF_AFP_Neu5Ac"/>
</dbReference>
<organism evidence="2">
    <name type="scientific">Paenibacillus sp. SYP-B3998</name>
    <dbReference type="NCBI Taxonomy" id="2678564"/>
    <lineage>
        <taxon>Bacteria</taxon>
        <taxon>Bacillati</taxon>
        <taxon>Bacillota</taxon>
        <taxon>Bacilli</taxon>
        <taxon>Bacillales</taxon>
        <taxon>Paenibacillaceae</taxon>
        <taxon>Paenibacillus</taxon>
    </lineage>
</organism>
<dbReference type="PROSITE" id="PS50844">
    <property type="entry name" value="AFP_LIKE"/>
    <property type="match status" value="1"/>
</dbReference>
<dbReference type="Gene3D" id="3.90.1210.10">
    <property type="entry name" value="Antifreeze-like/N-acetylneuraminic acid synthase C-terminal domain"/>
    <property type="match status" value="1"/>
</dbReference>
<dbReference type="GO" id="GO:0016051">
    <property type="term" value="P:carbohydrate biosynthetic process"/>
    <property type="evidence" value="ECO:0007669"/>
    <property type="project" value="InterPro"/>
</dbReference>
<dbReference type="CDD" id="cd11615">
    <property type="entry name" value="SAF_NeuB_like"/>
    <property type="match status" value="1"/>
</dbReference>
<protein>
    <recommendedName>
        <fullName evidence="1">AFP-like domain-containing protein</fullName>
    </recommendedName>
</protein>
<evidence type="ECO:0000259" key="1">
    <source>
        <dbReference type="PROSITE" id="PS50844"/>
    </source>
</evidence>
<dbReference type="RefSeq" id="WP_163951442.1">
    <property type="nucleotide sequence ID" value="NZ_JAAIKC010000009.1"/>
</dbReference>
<dbReference type="AlphaFoldDB" id="A0A6G4A4E2"/>
<comment type="caution">
    <text evidence="2">The sequence shown here is derived from an EMBL/GenBank/DDBJ whole genome shotgun (WGS) entry which is preliminary data.</text>
</comment>
<dbReference type="EMBL" id="JAAIKC010000009">
    <property type="protein sequence ID" value="NEW08517.1"/>
    <property type="molecule type" value="Genomic_DNA"/>
</dbReference>
<dbReference type="PANTHER" id="PTHR42966">
    <property type="entry name" value="N-ACETYLNEURAMINATE SYNTHASE"/>
    <property type="match status" value="1"/>
</dbReference>
<gene>
    <name evidence="2" type="ORF">GK047_21190</name>
</gene>
<dbReference type="InterPro" id="IPR013132">
    <property type="entry name" value="PseI/NeuA/B-like_N"/>
</dbReference>
<sequence>MTRIHKWFDGAHRDSSEMYWIAEPAYTHQGDFQYLLALVDALIDSGADAVKFHLMLDLDEYIVSEHPLYPDLQKWLFTREQWREVFARCRRGGVEIVGLADELPALDFLIEEKVDAIGIHATCINDYFMLKRLSEIKQPLFIGIGGIQLSEIELALQLLAGSDQIILMYGIQHYPTPPQSIHLHKLLLYQTHFRLPVGYADHTASEEDRTRSLVYAAAFGLGVRIFEQHVTLDLATKREDDEAAIEVAGVAKLKEQLELVAVMTGNTEFDLKAEEREYFAKVRKCMLAAQDLPVGTVLTEQHIKFKRTKAQGDMEQKDFTELIGKTLLQEIHADEAFCWKHVRKQ</sequence>
<dbReference type="SUPFAM" id="SSF51269">
    <property type="entry name" value="AFP III-like domain"/>
    <property type="match status" value="1"/>
</dbReference>
<proteinExistence type="predicted"/>
<dbReference type="SMART" id="SM00858">
    <property type="entry name" value="SAF"/>
    <property type="match status" value="1"/>
</dbReference>
<feature type="domain" description="AFP-like" evidence="1">
    <location>
        <begin position="285"/>
        <end position="345"/>
    </location>
</feature>
<name>A0A6G4A4E2_9BACL</name>
<dbReference type="Pfam" id="PF03102">
    <property type="entry name" value="NeuB"/>
    <property type="match status" value="1"/>
</dbReference>
<dbReference type="GO" id="GO:0047444">
    <property type="term" value="F:N-acylneuraminate-9-phosphate synthase activity"/>
    <property type="evidence" value="ECO:0007669"/>
    <property type="project" value="TreeGrafter"/>
</dbReference>
<dbReference type="InterPro" id="IPR051690">
    <property type="entry name" value="PseI-like"/>
</dbReference>
<dbReference type="PANTHER" id="PTHR42966:SF1">
    <property type="entry name" value="SIALIC ACID SYNTHASE"/>
    <property type="match status" value="1"/>
</dbReference>
<accession>A0A6G4A4E2</accession>
<evidence type="ECO:0000313" key="2">
    <source>
        <dbReference type="EMBL" id="NEW08517.1"/>
    </source>
</evidence>
<dbReference type="InterPro" id="IPR057736">
    <property type="entry name" value="SAF_PseI/NeuA/NeuB"/>
</dbReference>
<dbReference type="InterPro" id="IPR013785">
    <property type="entry name" value="Aldolase_TIM"/>
</dbReference>
<dbReference type="InterPro" id="IPR036732">
    <property type="entry name" value="AFP_Neu5c_C_sf"/>
</dbReference>
<reference evidence="2" key="1">
    <citation type="submission" date="2020-02" db="EMBL/GenBank/DDBJ databases">
        <authorList>
            <person name="Shen X.-R."/>
            <person name="Zhang Y.-X."/>
        </authorList>
    </citation>
    <scope>NUCLEOTIDE SEQUENCE</scope>
    <source>
        <strain evidence="2">SYP-B3998</strain>
    </source>
</reference>
<dbReference type="Pfam" id="PF08666">
    <property type="entry name" value="SAF"/>
    <property type="match status" value="1"/>
</dbReference>
<dbReference type="SUPFAM" id="SSF51569">
    <property type="entry name" value="Aldolase"/>
    <property type="match status" value="1"/>
</dbReference>
<dbReference type="InterPro" id="IPR013974">
    <property type="entry name" value="SAF"/>
</dbReference>